<evidence type="ECO:0000313" key="3">
    <source>
        <dbReference type="Proteomes" id="UP000827892"/>
    </source>
</evidence>
<gene>
    <name evidence="1" type="ORF">L3Y34_011199</name>
    <name evidence="2" type="ORF">L5515_017073</name>
</gene>
<dbReference type="Proteomes" id="UP000827892">
    <property type="component" value="Chromosome X"/>
</dbReference>
<protein>
    <submittedName>
        <fullName evidence="2">Uncharacterized protein</fullName>
    </submittedName>
</protein>
<dbReference type="Proteomes" id="UP000829354">
    <property type="component" value="Chromosome X"/>
</dbReference>
<proteinExistence type="predicted"/>
<reference evidence="2 4" key="1">
    <citation type="submission" date="2022-04" db="EMBL/GenBank/DDBJ databases">
        <title>Chromosome-level reference genomes for two strains of Caenorhabditis briggsae: an improved platform for comparative genomics.</title>
        <authorList>
            <person name="Stevens L."/>
            <person name="Andersen E."/>
        </authorList>
    </citation>
    <scope>NUCLEOTIDE SEQUENCE [LARGE SCALE GENOMIC DNA]</scope>
    <source>
        <strain evidence="2">VX34</strain>
        <tissue evidence="2">Whole-organism</tissue>
    </source>
</reference>
<evidence type="ECO:0000313" key="1">
    <source>
        <dbReference type="EMBL" id="ULT81151.1"/>
    </source>
</evidence>
<keyword evidence="4" id="KW-1185">Reference proteome</keyword>
<dbReference type="EMBL" id="CP092625">
    <property type="protein sequence ID" value="UMM40446.1"/>
    <property type="molecule type" value="Genomic_DNA"/>
</dbReference>
<sequence>MHRSHSRTHQPPDITIFFLFFFLFPKVNLKRELSLPAQEEANPRKVLLEATPTSSSPASSPTTTTSLFCAPAFTPSHSVIAMPRPATEEDDVRAASTTWTNQPEVEVYGAVEPVTNKSSMTTLQHPDVQSTPTMPKKVSFAAEVDEQQERISKEGARRDACCSIQ</sequence>
<accession>A0AAE9JPL4</accession>
<name>A0AAE9JPL4_CAEBR</name>
<reference evidence="1 3" key="2">
    <citation type="submission" date="2022-05" db="EMBL/GenBank/DDBJ databases">
        <title>Chromosome-level reference genomes for two strains of Caenorhabditis briggsae: an improved platform for comparative genomics.</title>
        <authorList>
            <person name="Stevens L."/>
            <person name="Andersen E.C."/>
        </authorList>
    </citation>
    <scope>NUCLEOTIDE SEQUENCE [LARGE SCALE GENOMIC DNA]</scope>
    <source>
        <strain evidence="1">QX1410_ONT</strain>
        <tissue evidence="1">Whole-organism</tissue>
    </source>
</reference>
<organism evidence="2 4">
    <name type="scientific">Caenorhabditis briggsae</name>
    <dbReference type="NCBI Taxonomy" id="6238"/>
    <lineage>
        <taxon>Eukaryota</taxon>
        <taxon>Metazoa</taxon>
        <taxon>Ecdysozoa</taxon>
        <taxon>Nematoda</taxon>
        <taxon>Chromadorea</taxon>
        <taxon>Rhabditida</taxon>
        <taxon>Rhabditina</taxon>
        <taxon>Rhabditomorpha</taxon>
        <taxon>Rhabditoidea</taxon>
        <taxon>Rhabditidae</taxon>
        <taxon>Peloderinae</taxon>
        <taxon>Caenorhabditis</taxon>
    </lineage>
</organism>
<evidence type="ECO:0000313" key="2">
    <source>
        <dbReference type="EMBL" id="UMM40446.1"/>
    </source>
</evidence>
<dbReference type="EMBL" id="CP090896">
    <property type="protein sequence ID" value="ULT81151.1"/>
    <property type="molecule type" value="Genomic_DNA"/>
</dbReference>
<evidence type="ECO:0000313" key="4">
    <source>
        <dbReference type="Proteomes" id="UP000829354"/>
    </source>
</evidence>
<dbReference type="AlphaFoldDB" id="A0AAE9JPL4"/>